<feature type="transmembrane region" description="Helical" evidence="9">
    <location>
        <begin position="30"/>
        <end position="51"/>
    </location>
</feature>
<dbReference type="RefSeq" id="WP_183279120.1">
    <property type="nucleotide sequence ID" value="NZ_BLZR01000001.1"/>
</dbReference>
<comment type="caution">
    <text evidence="11">The sequence shown here is derived from an EMBL/GenBank/DDBJ whole genome shotgun (WGS) entry which is preliminary data.</text>
</comment>
<gene>
    <name evidence="11" type="ORF">bsdtw1_03932</name>
</gene>
<feature type="transmembrane region" description="Helical" evidence="9">
    <location>
        <begin position="324"/>
        <end position="344"/>
    </location>
</feature>
<evidence type="ECO:0000256" key="1">
    <source>
        <dbReference type="ARBA" id="ARBA00004651"/>
    </source>
</evidence>
<sequence length="435" mass="47039">MEQAKFSDKMISAVMKFVNLKAIVALKDGVMYTLPLSLCGSVFLLLAQIPYQPFNDWMASIFGSGWIAPLLQIYNASFGIMAMAAAVGIGYAYAKNEKHEPLSAGILSLVVFLGLNNFSVTTDKGVTVTNVIDKSWTGGQGMVTAIIVGLVVGAVYSWFLTKKITIKLPESVPQGVANQFSALIPGIVILLGTMIVYMFFKYALNTTFIGWIYKVLQTPLQGLTDSLPGVIILTAAVPFLWWFGVHGAMIVGGVTGSLYTANELANQALITSGKNLTIANGAHIMTPQFGALFVTVTGSGLTVGLVIAALLAAKSEQSKALGKIAIWPAIFNINEPIIFGFPIVMNPFMFLPFVLVPVVSAVVTYFAIKIGFLHPFSAVEVPWTTPPIISGFILQGVKGALWQIVIIAWSTIAYYPFFKKQDALNYKMEHEEELV</sequence>
<evidence type="ECO:0000313" key="12">
    <source>
        <dbReference type="Proteomes" id="UP000580568"/>
    </source>
</evidence>
<feature type="transmembrane region" description="Helical" evidence="9">
    <location>
        <begin position="350"/>
        <end position="368"/>
    </location>
</feature>
<comment type="function">
    <text evidence="8">The phosphoenolpyruvate-dependent sugar phosphotransferase system (PTS), a major carbohydrate active -transport system, catalyzes the phosphorylation of incoming sugar substrates concomitant with their translocation across the cell membrane.</text>
</comment>
<organism evidence="11 12">
    <name type="scientific">Clostridium fungisolvens</name>
    <dbReference type="NCBI Taxonomy" id="1604897"/>
    <lineage>
        <taxon>Bacteria</taxon>
        <taxon>Bacillati</taxon>
        <taxon>Bacillota</taxon>
        <taxon>Clostridia</taxon>
        <taxon>Eubacteriales</taxon>
        <taxon>Clostridiaceae</taxon>
        <taxon>Clostridium</taxon>
    </lineage>
</organism>
<protein>
    <recommendedName>
        <fullName evidence="8">Permease IIC component</fullName>
    </recommendedName>
</protein>
<dbReference type="InterPro" id="IPR003352">
    <property type="entry name" value="PTS_EIIC"/>
</dbReference>
<keyword evidence="7 8" id="KW-0472">Membrane</keyword>
<proteinExistence type="predicted"/>
<dbReference type="InterPro" id="IPR004501">
    <property type="entry name" value="PTS_EIIC_3"/>
</dbReference>
<evidence type="ECO:0000256" key="2">
    <source>
        <dbReference type="ARBA" id="ARBA00022448"/>
    </source>
</evidence>
<evidence type="ECO:0000313" key="11">
    <source>
        <dbReference type="EMBL" id="GFP77761.1"/>
    </source>
</evidence>
<evidence type="ECO:0000256" key="4">
    <source>
        <dbReference type="ARBA" id="ARBA00022597"/>
    </source>
</evidence>
<keyword evidence="12" id="KW-1185">Reference proteome</keyword>
<dbReference type="EMBL" id="BLZR01000001">
    <property type="protein sequence ID" value="GFP77761.1"/>
    <property type="molecule type" value="Genomic_DNA"/>
</dbReference>
<dbReference type="Pfam" id="PF02378">
    <property type="entry name" value="PTS_EIIC"/>
    <property type="match status" value="1"/>
</dbReference>
<dbReference type="PROSITE" id="PS51105">
    <property type="entry name" value="PTS_EIIC_TYPE_3"/>
    <property type="match status" value="1"/>
</dbReference>
<accession>A0A6V8SLY6</accession>
<feature type="transmembrane region" description="Helical" evidence="9">
    <location>
        <begin position="180"/>
        <end position="200"/>
    </location>
</feature>
<feature type="transmembrane region" description="Helical" evidence="9">
    <location>
        <begin position="400"/>
        <end position="418"/>
    </location>
</feature>
<evidence type="ECO:0000256" key="9">
    <source>
        <dbReference type="SAM" id="Phobius"/>
    </source>
</evidence>
<keyword evidence="5 9" id="KW-0812">Transmembrane</keyword>
<feature type="transmembrane region" description="Helical" evidence="9">
    <location>
        <begin position="289"/>
        <end position="312"/>
    </location>
</feature>
<dbReference type="GO" id="GO:1901264">
    <property type="term" value="P:carbohydrate derivative transport"/>
    <property type="evidence" value="ECO:0007669"/>
    <property type="project" value="TreeGrafter"/>
</dbReference>
<dbReference type="GO" id="GO:0008982">
    <property type="term" value="F:protein-N(PI)-phosphohistidine-sugar phosphotransferase activity"/>
    <property type="evidence" value="ECO:0007669"/>
    <property type="project" value="UniProtKB-UniRule"/>
</dbReference>
<evidence type="ECO:0000256" key="7">
    <source>
        <dbReference type="ARBA" id="ARBA00023136"/>
    </source>
</evidence>
<reference evidence="11 12" key="1">
    <citation type="submission" date="2020-07" db="EMBL/GenBank/DDBJ databases">
        <title>A new beta-1,3-glucan-decomposing anaerobic bacterium isolated from anoxic soil subjected to biological soil disinfestation.</title>
        <authorList>
            <person name="Ueki A."/>
            <person name="Tonouchi A."/>
        </authorList>
    </citation>
    <scope>NUCLEOTIDE SEQUENCE [LARGE SCALE GENOMIC DNA]</scope>
    <source>
        <strain evidence="11 12">TW1</strain>
    </source>
</reference>
<dbReference type="PANTHER" id="PTHR33989:SF4">
    <property type="entry name" value="PTS SYSTEM N,N'-DIACETYLCHITOBIOSE-SPECIFIC EIIC COMPONENT"/>
    <property type="match status" value="1"/>
</dbReference>
<dbReference type="InterPro" id="IPR051088">
    <property type="entry name" value="PTS_Sugar-EIIC/EIIB"/>
</dbReference>
<dbReference type="InterPro" id="IPR004796">
    <property type="entry name" value="PTS_IIC_cello"/>
</dbReference>
<name>A0A6V8SLY6_9CLOT</name>
<dbReference type="GO" id="GO:0005886">
    <property type="term" value="C:plasma membrane"/>
    <property type="evidence" value="ECO:0007669"/>
    <property type="project" value="UniProtKB-SubCell"/>
</dbReference>
<comment type="subcellular location">
    <subcellularLocation>
        <location evidence="1">Cell membrane</location>
        <topology evidence="1">Multi-pass membrane protein</topology>
    </subcellularLocation>
</comment>
<feature type="domain" description="PTS EIIC type-3" evidence="10">
    <location>
        <begin position="6"/>
        <end position="417"/>
    </location>
</feature>
<dbReference type="GO" id="GO:0009401">
    <property type="term" value="P:phosphoenolpyruvate-dependent sugar phosphotransferase system"/>
    <property type="evidence" value="ECO:0007669"/>
    <property type="project" value="InterPro"/>
</dbReference>
<feature type="transmembrane region" description="Helical" evidence="9">
    <location>
        <begin position="140"/>
        <end position="159"/>
    </location>
</feature>
<keyword evidence="2 8" id="KW-0813">Transport</keyword>
<evidence type="ECO:0000256" key="6">
    <source>
        <dbReference type="ARBA" id="ARBA00022989"/>
    </source>
</evidence>
<keyword evidence="3 8" id="KW-1003">Cell membrane</keyword>
<dbReference type="AlphaFoldDB" id="A0A6V8SLY6"/>
<dbReference type="NCBIfam" id="TIGR00410">
    <property type="entry name" value="lacE"/>
    <property type="match status" value="1"/>
</dbReference>
<dbReference type="Proteomes" id="UP000580568">
    <property type="component" value="Unassembled WGS sequence"/>
</dbReference>
<evidence type="ECO:0000256" key="8">
    <source>
        <dbReference type="PIRNR" id="PIRNR006351"/>
    </source>
</evidence>
<keyword evidence="6 9" id="KW-1133">Transmembrane helix</keyword>
<evidence type="ECO:0000256" key="5">
    <source>
        <dbReference type="ARBA" id="ARBA00022692"/>
    </source>
</evidence>
<evidence type="ECO:0000256" key="3">
    <source>
        <dbReference type="ARBA" id="ARBA00022475"/>
    </source>
</evidence>
<dbReference type="PANTHER" id="PTHR33989">
    <property type="match status" value="1"/>
</dbReference>
<feature type="transmembrane region" description="Helical" evidence="9">
    <location>
        <begin position="101"/>
        <end position="120"/>
    </location>
</feature>
<dbReference type="PIRSF" id="PIRSF006351">
    <property type="entry name" value="PTS_EIIC-Cellobiose"/>
    <property type="match status" value="1"/>
</dbReference>
<keyword evidence="4 8" id="KW-0762">Sugar transport</keyword>
<evidence type="ECO:0000259" key="10">
    <source>
        <dbReference type="PROSITE" id="PS51105"/>
    </source>
</evidence>
<feature type="transmembrane region" description="Helical" evidence="9">
    <location>
        <begin position="71"/>
        <end position="94"/>
    </location>
</feature>